<evidence type="ECO:0000259" key="1">
    <source>
        <dbReference type="Pfam" id="PF01396"/>
    </source>
</evidence>
<name>A0A634YRN6_SALET</name>
<dbReference type="GO" id="GO:0003677">
    <property type="term" value="F:DNA binding"/>
    <property type="evidence" value="ECO:0007669"/>
    <property type="project" value="InterPro"/>
</dbReference>
<dbReference type="Gene3D" id="3.30.65.10">
    <property type="entry name" value="Bacterial Topoisomerase I, domain 1"/>
    <property type="match status" value="2"/>
</dbReference>
<comment type="caution">
    <text evidence="2">The sequence shown here is derived from an EMBL/GenBank/DDBJ whole genome shotgun (WGS) entry which is preliminary data.</text>
</comment>
<dbReference type="InterPro" id="IPR013498">
    <property type="entry name" value="Topo_IA_Znf"/>
</dbReference>
<feature type="domain" description="DNA topoisomerase type IA zn finger" evidence="1">
    <location>
        <begin position="101"/>
        <end position="142"/>
    </location>
</feature>
<reference evidence="2" key="1">
    <citation type="submission" date="2018-07" db="EMBL/GenBank/DDBJ databases">
        <authorList>
            <person name="Ashton P.M."/>
            <person name="Dallman T."/>
            <person name="Nair S."/>
            <person name="De Pinna E."/>
            <person name="Peters T."/>
            <person name="Grant K."/>
        </authorList>
    </citation>
    <scope>NUCLEOTIDE SEQUENCE</scope>
    <source>
        <strain evidence="2">342962</strain>
    </source>
</reference>
<dbReference type="GO" id="GO:0005694">
    <property type="term" value="C:chromosome"/>
    <property type="evidence" value="ECO:0007669"/>
    <property type="project" value="InterPro"/>
</dbReference>
<organism evidence="2">
    <name type="scientific">Salmonella enterica subsp. enterica serovar Heidelberg</name>
    <dbReference type="NCBI Taxonomy" id="611"/>
    <lineage>
        <taxon>Bacteria</taxon>
        <taxon>Pseudomonadati</taxon>
        <taxon>Pseudomonadota</taxon>
        <taxon>Gammaproteobacteria</taxon>
        <taxon>Enterobacterales</taxon>
        <taxon>Enterobacteriaceae</taxon>
        <taxon>Salmonella</taxon>
    </lineage>
</organism>
<dbReference type="SUPFAM" id="SSF57783">
    <property type="entry name" value="Zinc beta-ribbon"/>
    <property type="match status" value="1"/>
</dbReference>
<protein>
    <submittedName>
        <fullName evidence="2">DNA topoisomerase III</fullName>
    </submittedName>
</protein>
<dbReference type="AlphaFoldDB" id="A0A634YRN6"/>
<sequence length="147" mass="16109">VASGSGNMSVFMKQISTWICQMVEQLKVAAPVLTKEGGAMAKAFEGAKPPSHECFNCGGEMHRIKGKNGFFWGCQNEACKKTFPDNRGKPEKRIAAEDCPDCPDCGSPMRLRKGKAPGKKRASKFWGCTAYPDCKGTMPFKKSDFMD</sequence>
<accession>A0A634YRN6</accession>
<dbReference type="EMBL" id="AAMIHT010000066">
    <property type="protein sequence ID" value="EDH6422615.1"/>
    <property type="molecule type" value="Genomic_DNA"/>
</dbReference>
<evidence type="ECO:0000313" key="2">
    <source>
        <dbReference type="EMBL" id="EDH6422615.1"/>
    </source>
</evidence>
<proteinExistence type="predicted"/>
<feature type="non-terminal residue" evidence="2">
    <location>
        <position position="1"/>
    </location>
</feature>
<gene>
    <name evidence="2" type="ORF">CB405_24245</name>
</gene>
<dbReference type="GO" id="GO:0003916">
    <property type="term" value="F:DNA topoisomerase activity"/>
    <property type="evidence" value="ECO:0007669"/>
    <property type="project" value="InterPro"/>
</dbReference>
<feature type="domain" description="DNA topoisomerase type IA zn finger" evidence="1">
    <location>
        <begin position="53"/>
        <end position="86"/>
    </location>
</feature>
<dbReference type="GO" id="GO:0006265">
    <property type="term" value="P:DNA topological change"/>
    <property type="evidence" value="ECO:0007669"/>
    <property type="project" value="InterPro"/>
</dbReference>
<keyword evidence="2" id="KW-0413">Isomerase</keyword>
<dbReference type="Pfam" id="PF01396">
    <property type="entry name" value="Zn_ribbon_Top1"/>
    <property type="match status" value="2"/>
</dbReference>